<dbReference type="OrthoDB" id="9797988at2"/>
<keyword evidence="3" id="KW-1185">Reference proteome</keyword>
<keyword evidence="1" id="KW-0812">Transmembrane</keyword>
<evidence type="ECO:0000256" key="1">
    <source>
        <dbReference type="SAM" id="Phobius"/>
    </source>
</evidence>
<keyword evidence="1" id="KW-1133">Transmembrane helix</keyword>
<dbReference type="AlphaFoldDB" id="A0A3Q9HSU9"/>
<evidence type="ECO:0000313" key="2">
    <source>
        <dbReference type="EMBL" id="AZR74792.1"/>
    </source>
</evidence>
<organism evidence="2 3">
    <name type="scientific">Anoxybacter fermentans</name>
    <dbReference type="NCBI Taxonomy" id="1323375"/>
    <lineage>
        <taxon>Bacteria</taxon>
        <taxon>Bacillati</taxon>
        <taxon>Bacillota</taxon>
        <taxon>Clostridia</taxon>
        <taxon>Halanaerobiales</taxon>
        <taxon>Anoxybacter</taxon>
    </lineage>
</organism>
<protein>
    <submittedName>
        <fullName evidence="2">Stage V sporulation protein AC</fullName>
    </submittedName>
</protein>
<reference evidence="2 3" key="1">
    <citation type="submission" date="2016-07" db="EMBL/GenBank/DDBJ databases">
        <title>Genome and transcriptome analysis of iron-reducing fermentative bacteria Anoxybacter fermentans.</title>
        <authorList>
            <person name="Zeng X."/>
            <person name="Shao Z."/>
        </authorList>
    </citation>
    <scope>NUCLEOTIDE SEQUENCE [LARGE SCALE GENOMIC DNA]</scope>
    <source>
        <strain evidence="2 3">DY22613</strain>
    </source>
</reference>
<gene>
    <name evidence="2" type="ORF">BBF96_02225</name>
</gene>
<dbReference type="KEGG" id="aft:BBF96_02225"/>
<sequence>MIQKYRQKKPKLVNLIFAFLVGGIICAIGEGIIQLLKAFGMNQDQAGPMATIILIFIGSFLTGIGVYDEIGQIGGAGAAVPVTGFANAIVSPAMEFRQEGWILGLGAKMYIVAGPVLTYGMVTAFLMGVLKIIFKF</sequence>
<name>A0A3Q9HSU9_9FIRM</name>
<dbReference type="PANTHER" id="PTHR38450:SF1">
    <property type="entry name" value="STAGE V SPORULATION PROTEIN AC"/>
    <property type="match status" value="1"/>
</dbReference>
<feature type="transmembrane region" description="Helical" evidence="1">
    <location>
        <begin position="110"/>
        <end position="134"/>
    </location>
</feature>
<dbReference type="EMBL" id="CP016379">
    <property type="protein sequence ID" value="AZR74792.1"/>
    <property type="molecule type" value="Genomic_DNA"/>
</dbReference>
<feature type="transmembrane region" description="Helical" evidence="1">
    <location>
        <begin position="48"/>
        <end position="66"/>
    </location>
</feature>
<keyword evidence="1" id="KW-0472">Membrane</keyword>
<accession>A0A3Q9HSU9</accession>
<feature type="transmembrane region" description="Helical" evidence="1">
    <location>
        <begin position="12"/>
        <end position="36"/>
    </location>
</feature>
<feature type="transmembrane region" description="Helical" evidence="1">
    <location>
        <begin position="73"/>
        <end position="90"/>
    </location>
</feature>
<dbReference type="PANTHER" id="PTHR38450">
    <property type="entry name" value="STAGE V SPORULATION PROTEIN AC-RELATED"/>
    <property type="match status" value="1"/>
</dbReference>
<evidence type="ECO:0000313" key="3">
    <source>
        <dbReference type="Proteomes" id="UP000267250"/>
    </source>
</evidence>
<dbReference type="Pfam" id="PF03862">
    <property type="entry name" value="SpoVAC_SpoVAEB"/>
    <property type="match status" value="1"/>
</dbReference>
<dbReference type="Proteomes" id="UP000267250">
    <property type="component" value="Chromosome"/>
</dbReference>
<proteinExistence type="predicted"/>
<dbReference type="InterPro" id="IPR005562">
    <property type="entry name" value="SpoVA"/>
</dbReference>